<dbReference type="InterPro" id="IPR010290">
    <property type="entry name" value="TM_effector"/>
</dbReference>
<organism evidence="3 4">
    <name type="scientific">Fischerella thermalis JSC-11</name>
    <dbReference type="NCBI Taxonomy" id="741277"/>
    <lineage>
        <taxon>Bacteria</taxon>
        <taxon>Bacillati</taxon>
        <taxon>Cyanobacteriota</taxon>
        <taxon>Cyanophyceae</taxon>
        <taxon>Nostocales</taxon>
        <taxon>Hapalosiphonaceae</taxon>
        <taxon>Fischerella</taxon>
    </lineage>
</organism>
<dbReference type="RefSeq" id="WP_009456334.1">
    <property type="nucleotide sequence ID" value="NZ_AGIZ01000005.1"/>
</dbReference>
<protein>
    <submittedName>
        <fullName evidence="3">Uncharacterized protein</fullName>
    </submittedName>
</protein>
<keyword evidence="2" id="KW-1003">Cell membrane</keyword>
<sequence length="113" mass="13126">MLQRGEPPRAQWLLDPAKADEFTKVMKVLRNIRLRDGAIQWGLYHDLSQPGRFIETTLVESWAEHKRQFVRVTNADKAIEEQARAFHIGEQPPKVSQMIYANYTDSKGFQQPC</sequence>
<dbReference type="PATRIC" id="fig|741277.3.peg.1548"/>
<accession>G6FSJ1</accession>
<comment type="caution">
    <text evidence="3">The sequence shown here is derived from an EMBL/GenBank/DDBJ whole genome shotgun (WGS) entry which is preliminary data.</text>
</comment>
<dbReference type="GeneID" id="35795861"/>
<evidence type="ECO:0000313" key="3">
    <source>
        <dbReference type="EMBL" id="EHC14827.1"/>
    </source>
</evidence>
<name>G6FSJ1_9CYAN</name>
<dbReference type="Pfam" id="PF05977">
    <property type="entry name" value="MFS_3"/>
    <property type="match status" value="1"/>
</dbReference>
<keyword evidence="4" id="KW-1185">Reference proteome</keyword>
<evidence type="ECO:0000256" key="2">
    <source>
        <dbReference type="ARBA" id="ARBA00022475"/>
    </source>
</evidence>
<dbReference type="EMBL" id="AGIZ01000005">
    <property type="protein sequence ID" value="EHC14827.1"/>
    <property type="molecule type" value="Genomic_DNA"/>
</dbReference>
<proteinExistence type="predicted"/>
<evidence type="ECO:0000313" key="4">
    <source>
        <dbReference type="Proteomes" id="UP000004344"/>
    </source>
</evidence>
<dbReference type="AlphaFoldDB" id="G6FSJ1"/>
<evidence type="ECO:0000256" key="1">
    <source>
        <dbReference type="ARBA" id="ARBA00022448"/>
    </source>
</evidence>
<reference evidence="3 4" key="1">
    <citation type="submission" date="2011-09" db="EMBL/GenBank/DDBJ databases">
        <title>The draft genome of Fischerella sp. JSC-11.</title>
        <authorList>
            <consortium name="US DOE Joint Genome Institute (JGI-PGF)"/>
            <person name="Lucas S."/>
            <person name="Han J."/>
            <person name="Lapidus A."/>
            <person name="Cheng J.-F."/>
            <person name="Goodwin L."/>
            <person name="Pitluck S."/>
            <person name="Peters L."/>
            <person name="Land M.L."/>
            <person name="Hauser L."/>
            <person name="Sarkisova S."/>
            <person name="Bryant D.A."/>
            <person name="Brown I."/>
            <person name="Woyke T.J."/>
        </authorList>
    </citation>
    <scope>NUCLEOTIDE SEQUENCE [LARGE SCALE GENOMIC DNA]</scope>
    <source>
        <strain evidence="3 4">JSC-11</strain>
    </source>
</reference>
<dbReference type="Proteomes" id="UP000004344">
    <property type="component" value="Unassembled WGS sequence"/>
</dbReference>
<keyword evidence="1" id="KW-0813">Transport</keyword>
<gene>
    <name evidence="3" type="ORF">FJSC11DRAFT_1738</name>
</gene>
<keyword evidence="2" id="KW-0472">Membrane</keyword>